<keyword evidence="1" id="KW-0963">Cytoplasm</keyword>
<dbReference type="SUPFAM" id="SSF53335">
    <property type="entry name" value="S-adenosyl-L-methionine-dependent methyltransferases"/>
    <property type="match status" value="1"/>
</dbReference>
<evidence type="ECO:0000256" key="2">
    <source>
        <dbReference type="ARBA" id="ARBA00022552"/>
    </source>
</evidence>
<keyword evidence="4 7" id="KW-0808">Transferase</keyword>
<keyword evidence="2" id="KW-0698">rRNA processing</keyword>
<dbReference type="InterPro" id="IPR046977">
    <property type="entry name" value="RsmC/RlmG"/>
</dbReference>
<dbReference type="InterPro" id="IPR002052">
    <property type="entry name" value="DNA_methylase_N6_adenine_CS"/>
</dbReference>
<dbReference type="PANTHER" id="PTHR47816:SF4">
    <property type="entry name" value="RIBOSOMAL RNA SMALL SUBUNIT METHYLTRANSFERASE C"/>
    <property type="match status" value="1"/>
</dbReference>
<accession>A0A1Y5SY06</accession>
<evidence type="ECO:0000259" key="6">
    <source>
        <dbReference type="Pfam" id="PF05175"/>
    </source>
</evidence>
<evidence type="ECO:0000256" key="5">
    <source>
        <dbReference type="ARBA" id="ARBA00022691"/>
    </source>
</evidence>
<dbReference type="AlphaFoldDB" id="A0A1Y5SY06"/>
<feature type="domain" description="Methyltransferase small" evidence="6">
    <location>
        <begin position="174"/>
        <end position="338"/>
    </location>
</feature>
<evidence type="ECO:0000313" key="7">
    <source>
        <dbReference type="EMBL" id="SLN50848.1"/>
    </source>
</evidence>
<protein>
    <submittedName>
        <fullName evidence="7">Ribosomal RNA large subunit methyltransferase G</fullName>
        <ecNumber evidence="7">2.1.1.174</ecNumber>
    </submittedName>
</protein>
<keyword evidence="3 7" id="KW-0489">Methyltransferase</keyword>
<organism evidence="7 8">
    <name type="scientific">Roseovarius litorisediminis</name>
    <dbReference type="NCBI Taxonomy" id="1312363"/>
    <lineage>
        <taxon>Bacteria</taxon>
        <taxon>Pseudomonadati</taxon>
        <taxon>Pseudomonadota</taxon>
        <taxon>Alphaproteobacteria</taxon>
        <taxon>Rhodobacterales</taxon>
        <taxon>Roseobacteraceae</taxon>
        <taxon>Roseovarius</taxon>
    </lineage>
</organism>
<dbReference type="EMBL" id="FWFL01000006">
    <property type="protein sequence ID" value="SLN50848.1"/>
    <property type="molecule type" value="Genomic_DNA"/>
</dbReference>
<evidence type="ECO:0000256" key="4">
    <source>
        <dbReference type="ARBA" id="ARBA00022679"/>
    </source>
</evidence>
<evidence type="ECO:0000256" key="3">
    <source>
        <dbReference type="ARBA" id="ARBA00022603"/>
    </source>
</evidence>
<gene>
    <name evidence="7" type="primary">rlmG</name>
    <name evidence="7" type="ORF">PEL8287_02661</name>
</gene>
<keyword evidence="5" id="KW-0949">S-adenosyl-L-methionine</keyword>
<keyword evidence="8" id="KW-1185">Reference proteome</keyword>
<proteinExistence type="predicted"/>
<dbReference type="PROSITE" id="PS00092">
    <property type="entry name" value="N6_MTASE"/>
    <property type="match status" value="1"/>
</dbReference>
<dbReference type="PANTHER" id="PTHR47816">
    <property type="entry name" value="RIBOSOMAL RNA SMALL SUBUNIT METHYLTRANSFERASE C"/>
    <property type="match status" value="1"/>
</dbReference>
<dbReference type="CDD" id="cd02440">
    <property type="entry name" value="AdoMet_MTases"/>
    <property type="match status" value="1"/>
</dbReference>
<dbReference type="Gene3D" id="3.40.50.150">
    <property type="entry name" value="Vaccinia Virus protein VP39"/>
    <property type="match status" value="2"/>
</dbReference>
<dbReference type="EC" id="2.1.1.174" evidence="7"/>
<dbReference type="InterPro" id="IPR029063">
    <property type="entry name" value="SAM-dependent_MTases_sf"/>
</dbReference>
<dbReference type="Proteomes" id="UP000193827">
    <property type="component" value="Unassembled WGS sequence"/>
</dbReference>
<evidence type="ECO:0000256" key="1">
    <source>
        <dbReference type="ARBA" id="ARBA00022490"/>
    </source>
</evidence>
<dbReference type="InterPro" id="IPR007848">
    <property type="entry name" value="Small_mtfrase_dom"/>
</dbReference>
<reference evidence="7 8" key="1">
    <citation type="submission" date="2017-03" db="EMBL/GenBank/DDBJ databases">
        <authorList>
            <person name="Afonso C.L."/>
            <person name="Miller P.J."/>
            <person name="Scott M.A."/>
            <person name="Spackman E."/>
            <person name="Goraichik I."/>
            <person name="Dimitrov K.M."/>
            <person name="Suarez D.L."/>
            <person name="Swayne D.E."/>
        </authorList>
    </citation>
    <scope>NUCLEOTIDE SEQUENCE [LARGE SCALE GENOMIC DNA]</scope>
    <source>
        <strain evidence="7 8">CECT 8287</strain>
    </source>
</reference>
<dbReference type="GO" id="GO:0003676">
    <property type="term" value="F:nucleic acid binding"/>
    <property type="evidence" value="ECO:0007669"/>
    <property type="project" value="InterPro"/>
</dbReference>
<sequence length="347" mass="37108">MPASTSIRCNALWKKNNLAEKSRLTIALGTGDVDLPEVGRIAVFGPRAGMDLSALPRERVHVLTGFKPDHDAFGGLGFECDVAPEGRYSAALVCLPRAKALARALVAQAASVTDGPVIVDGAKTDGVESVLKDCRKRADVSAPLSKAHGKIFWFTAGPGFEDWAPDGPAEIEGGFLTAPGVFSADGIDPASELLAAHLPTKLGARVADLGGGWGYLSARALDRDSIEELHLVEADHAALACARRNIADPRAQLHWEDATRWKPETALDTVIMNPPFHTERTADPSIGRAFIAAAADMLKPSGQLWLVANRHLPYEAAMAGCFGQVEEVTGNNRFKILRGARPSRKRR</sequence>
<dbReference type="Pfam" id="PF05175">
    <property type="entry name" value="MTS"/>
    <property type="match status" value="1"/>
</dbReference>
<dbReference type="GO" id="GO:0052916">
    <property type="term" value="F:23S rRNA (guanine(1835)-N(2))-methyltransferase activity"/>
    <property type="evidence" value="ECO:0007669"/>
    <property type="project" value="UniProtKB-EC"/>
</dbReference>
<evidence type="ECO:0000313" key="8">
    <source>
        <dbReference type="Proteomes" id="UP000193827"/>
    </source>
</evidence>
<name>A0A1Y5SY06_9RHOB</name>